<feature type="domain" description="N-acetyltransferase" evidence="1">
    <location>
        <begin position="56"/>
        <end position="186"/>
    </location>
</feature>
<keyword evidence="3" id="KW-1185">Reference proteome</keyword>
<dbReference type="GO" id="GO:0016746">
    <property type="term" value="F:acyltransferase activity"/>
    <property type="evidence" value="ECO:0007669"/>
    <property type="project" value="UniProtKB-KW"/>
</dbReference>
<gene>
    <name evidence="2" type="ORF">ACFFR3_40860</name>
</gene>
<sequence length="186" mass="19522">MTIVAQPSARDLGVISFTAHAVVFADVDHAWIRERLRPGDLSAPLGPPFLQELAALTGRAAGSHDLLAAATPLPGPAPLPLEELRDSGHPRVERARRYRDDVRVWTAPGGLLTVGRGVGGRWEVAVEVKPGHRGRGLGRSLAAAARHLAPGPVWAQVAPGNAASVRAFLAAGYFPVGAEVLLSPEL</sequence>
<dbReference type="Pfam" id="PF00583">
    <property type="entry name" value="Acetyltransf_1"/>
    <property type="match status" value="1"/>
</dbReference>
<dbReference type="PROSITE" id="PS51186">
    <property type="entry name" value="GNAT"/>
    <property type="match status" value="1"/>
</dbReference>
<dbReference type="InterPro" id="IPR016181">
    <property type="entry name" value="Acyl_CoA_acyltransferase"/>
</dbReference>
<dbReference type="RefSeq" id="WP_379484875.1">
    <property type="nucleotide sequence ID" value="NZ_JBHMCF010000046.1"/>
</dbReference>
<organism evidence="2 3">
    <name type="scientific">Nonomuraea salmonea</name>
    <dbReference type="NCBI Taxonomy" id="46181"/>
    <lineage>
        <taxon>Bacteria</taxon>
        <taxon>Bacillati</taxon>
        <taxon>Actinomycetota</taxon>
        <taxon>Actinomycetes</taxon>
        <taxon>Streptosporangiales</taxon>
        <taxon>Streptosporangiaceae</taxon>
        <taxon>Nonomuraea</taxon>
    </lineage>
</organism>
<keyword evidence="2" id="KW-0808">Transferase</keyword>
<name>A0ABV5P0A4_9ACTN</name>
<proteinExistence type="predicted"/>
<keyword evidence="2" id="KW-0012">Acyltransferase</keyword>
<dbReference type="Gene3D" id="3.40.630.30">
    <property type="match status" value="1"/>
</dbReference>
<accession>A0ABV5P0A4</accession>
<evidence type="ECO:0000313" key="3">
    <source>
        <dbReference type="Proteomes" id="UP001589568"/>
    </source>
</evidence>
<dbReference type="EC" id="2.3.-.-" evidence="2"/>
<reference evidence="2 3" key="1">
    <citation type="submission" date="2024-09" db="EMBL/GenBank/DDBJ databases">
        <authorList>
            <person name="Sun Q."/>
            <person name="Mori K."/>
        </authorList>
    </citation>
    <scope>NUCLEOTIDE SEQUENCE [LARGE SCALE GENOMIC DNA]</scope>
    <source>
        <strain evidence="2 3">JCM 3324</strain>
    </source>
</reference>
<dbReference type="EMBL" id="JBHMCF010000046">
    <property type="protein sequence ID" value="MFB9475881.1"/>
    <property type="molecule type" value="Genomic_DNA"/>
</dbReference>
<evidence type="ECO:0000259" key="1">
    <source>
        <dbReference type="PROSITE" id="PS51186"/>
    </source>
</evidence>
<dbReference type="Proteomes" id="UP001589568">
    <property type="component" value="Unassembled WGS sequence"/>
</dbReference>
<comment type="caution">
    <text evidence="2">The sequence shown here is derived from an EMBL/GenBank/DDBJ whole genome shotgun (WGS) entry which is preliminary data.</text>
</comment>
<dbReference type="SUPFAM" id="SSF55729">
    <property type="entry name" value="Acyl-CoA N-acyltransferases (Nat)"/>
    <property type="match status" value="1"/>
</dbReference>
<evidence type="ECO:0000313" key="2">
    <source>
        <dbReference type="EMBL" id="MFB9475881.1"/>
    </source>
</evidence>
<protein>
    <submittedName>
        <fullName evidence="2">GNAT family N-acetyltransferase</fullName>
        <ecNumber evidence="2">2.3.-.-</ecNumber>
    </submittedName>
</protein>
<dbReference type="InterPro" id="IPR000182">
    <property type="entry name" value="GNAT_dom"/>
</dbReference>